<proteinExistence type="inferred from homology"/>
<dbReference type="EMBL" id="CAJNOL010005751">
    <property type="protein sequence ID" value="CAF1609200.1"/>
    <property type="molecule type" value="Genomic_DNA"/>
</dbReference>
<dbReference type="EMBL" id="CAJNOH010004336">
    <property type="protein sequence ID" value="CAF1366389.1"/>
    <property type="molecule type" value="Genomic_DNA"/>
</dbReference>
<evidence type="ECO:0000256" key="4">
    <source>
        <dbReference type="ARBA" id="ARBA00049117"/>
    </source>
</evidence>
<dbReference type="PANTHER" id="PTHR11259">
    <property type="entry name" value="RAS-RELATED GTP BINDING RAG/GTR YEAST"/>
    <property type="match status" value="1"/>
</dbReference>
<dbReference type="Proteomes" id="UP000663854">
    <property type="component" value="Unassembled WGS sequence"/>
</dbReference>
<protein>
    <recommendedName>
        <fullName evidence="9">GTP-binding protein</fullName>
    </recommendedName>
</protein>
<dbReference type="SUPFAM" id="SSF52540">
    <property type="entry name" value="P-loop containing nucleoside triphosphate hydrolases"/>
    <property type="match status" value="1"/>
</dbReference>
<dbReference type="GO" id="GO:0003924">
    <property type="term" value="F:GTPase activity"/>
    <property type="evidence" value="ECO:0007669"/>
    <property type="project" value="TreeGrafter"/>
</dbReference>
<dbReference type="GO" id="GO:0005634">
    <property type="term" value="C:nucleus"/>
    <property type="evidence" value="ECO:0007669"/>
    <property type="project" value="TreeGrafter"/>
</dbReference>
<dbReference type="Proteomes" id="UP000663870">
    <property type="component" value="Unassembled WGS sequence"/>
</dbReference>
<gene>
    <name evidence="7" type="ORF">JXQ802_LOCUS49210</name>
    <name evidence="6" type="ORF">PYM288_LOCUS33136</name>
</gene>
<keyword evidence="3 5" id="KW-0342">GTP-binding</keyword>
<dbReference type="GO" id="GO:1990131">
    <property type="term" value="C:Gtr1-Gtr2 GTPase complex"/>
    <property type="evidence" value="ECO:0007669"/>
    <property type="project" value="TreeGrafter"/>
</dbReference>
<dbReference type="PANTHER" id="PTHR11259:SF2">
    <property type="entry name" value="GH16429P"/>
    <property type="match status" value="1"/>
</dbReference>
<dbReference type="Pfam" id="PF04670">
    <property type="entry name" value="Gtr1_RagA"/>
    <property type="match status" value="2"/>
</dbReference>
<dbReference type="GO" id="GO:0009267">
    <property type="term" value="P:cellular response to starvation"/>
    <property type="evidence" value="ECO:0007669"/>
    <property type="project" value="TreeGrafter"/>
</dbReference>
<dbReference type="InterPro" id="IPR027417">
    <property type="entry name" value="P-loop_NTPase"/>
</dbReference>
<dbReference type="AlphaFoldDB" id="A0A816BDZ7"/>
<reference evidence="7" key="1">
    <citation type="submission" date="2021-02" db="EMBL/GenBank/DDBJ databases">
        <authorList>
            <person name="Nowell W R."/>
        </authorList>
    </citation>
    <scope>NUCLEOTIDE SEQUENCE</scope>
</reference>
<comment type="caution">
    <text evidence="7">The sequence shown here is derived from an EMBL/GenBank/DDBJ whole genome shotgun (WGS) entry which is preliminary data.</text>
</comment>
<evidence type="ECO:0008006" key="9">
    <source>
        <dbReference type="Google" id="ProtNLM"/>
    </source>
</evidence>
<evidence type="ECO:0000256" key="5">
    <source>
        <dbReference type="RuleBase" id="RU367014"/>
    </source>
</evidence>
<evidence type="ECO:0000313" key="8">
    <source>
        <dbReference type="Proteomes" id="UP000663870"/>
    </source>
</evidence>
<feature type="non-terminal residue" evidence="7">
    <location>
        <position position="191"/>
    </location>
</feature>
<comment type="similarity">
    <text evidence="1 5">Belongs to the GTR/RAG GTP-binding protein family.</text>
</comment>
<keyword evidence="8" id="KW-1185">Reference proteome</keyword>
<name>A0A816BDZ7_9BILA</name>
<keyword evidence="2 5" id="KW-0547">Nucleotide-binding</keyword>
<evidence type="ECO:0000256" key="1">
    <source>
        <dbReference type="ARBA" id="ARBA00007756"/>
    </source>
</evidence>
<comment type="catalytic activity">
    <reaction evidence="4">
        <text>GTP + H2O = GDP + phosphate + H(+)</text>
        <dbReference type="Rhea" id="RHEA:19669"/>
        <dbReference type="ChEBI" id="CHEBI:15377"/>
        <dbReference type="ChEBI" id="CHEBI:15378"/>
        <dbReference type="ChEBI" id="CHEBI:37565"/>
        <dbReference type="ChEBI" id="CHEBI:43474"/>
        <dbReference type="ChEBI" id="CHEBI:58189"/>
    </reaction>
    <physiologicalReaction direction="left-to-right" evidence="4">
        <dbReference type="Rhea" id="RHEA:19670"/>
    </physiologicalReaction>
</comment>
<dbReference type="GO" id="GO:0005525">
    <property type="term" value="F:GTP binding"/>
    <property type="evidence" value="ECO:0007669"/>
    <property type="project" value="UniProtKB-UniRule"/>
</dbReference>
<dbReference type="GO" id="GO:1904263">
    <property type="term" value="P:positive regulation of TORC1 signaling"/>
    <property type="evidence" value="ECO:0007669"/>
    <property type="project" value="TreeGrafter"/>
</dbReference>
<dbReference type="InterPro" id="IPR006762">
    <property type="entry name" value="Gtr1_RagA"/>
</dbReference>
<evidence type="ECO:0000256" key="3">
    <source>
        <dbReference type="ARBA" id="ARBA00023134"/>
    </source>
</evidence>
<organism evidence="7 8">
    <name type="scientific">Rotaria sordida</name>
    <dbReference type="NCBI Taxonomy" id="392033"/>
    <lineage>
        <taxon>Eukaryota</taxon>
        <taxon>Metazoa</taxon>
        <taxon>Spiralia</taxon>
        <taxon>Gnathifera</taxon>
        <taxon>Rotifera</taxon>
        <taxon>Eurotatoria</taxon>
        <taxon>Bdelloidea</taxon>
        <taxon>Philodinida</taxon>
        <taxon>Philodinidae</taxon>
        <taxon>Rotaria</taxon>
    </lineage>
</organism>
<evidence type="ECO:0000256" key="2">
    <source>
        <dbReference type="ARBA" id="ARBA00022741"/>
    </source>
</evidence>
<evidence type="ECO:0000313" key="6">
    <source>
        <dbReference type="EMBL" id="CAF1366389.1"/>
    </source>
</evidence>
<dbReference type="Gene3D" id="3.40.50.300">
    <property type="entry name" value="P-loop containing nucleotide triphosphate hydrolases"/>
    <property type="match status" value="1"/>
</dbReference>
<accession>A0A816BDZ7</accession>
<dbReference type="GO" id="GO:0010507">
    <property type="term" value="P:negative regulation of autophagy"/>
    <property type="evidence" value="ECO:0007669"/>
    <property type="project" value="TreeGrafter"/>
</dbReference>
<evidence type="ECO:0000313" key="7">
    <source>
        <dbReference type="EMBL" id="CAF1609200.1"/>
    </source>
</evidence>
<sequence>MIEETSTVVNDIDSDKNDNKTSYMRPNILLTGLRRSGKTSIQRVIFTKMQPSQTQFLKSTPHLTINQFSCGSFINFQVQELPGQLHVFPSLQFPNSSGTHNGSSSLYDGDNTTHLVSDDYDMERLLKRCNAVVYIIDAQDDYSQSVSSLNMIIQSGRRVNPRLRYEVFIHKVDQLSEEAKIETQRDIHNQV</sequence>